<dbReference type="PRINTS" id="PR00315">
    <property type="entry name" value="ELONGATNFCT"/>
</dbReference>
<dbReference type="EC" id="3.6.5.n1" evidence="11 12"/>
<dbReference type="Gene3D" id="3.30.70.870">
    <property type="entry name" value="Elongation Factor G (Translational Gtpase), domain 3"/>
    <property type="match status" value="1"/>
</dbReference>
<dbReference type="PANTHER" id="PTHR43512">
    <property type="entry name" value="TRANSLATION FACTOR GUF1-RELATED"/>
    <property type="match status" value="1"/>
</dbReference>
<dbReference type="STRING" id="45076.Lwor_1978"/>
<dbReference type="GO" id="GO:0005886">
    <property type="term" value="C:plasma membrane"/>
    <property type="evidence" value="ECO:0007669"/>
    <property type="project" value="UniProtKB-SubCell"/>
</dbReference>
<dbReference type="GO" id="GO:0003924">
    <property type="term" value="F:GTPase activity"/>
    <property type="evidence" value="ECO:0007669"/>
    <property type="project" value="UniProtKB-UniRule"/>
</dbReference>
<dbReference type="FunFam" id="3.30.70.870:FF:000004">
    <property type="entry name" value="Translation factor GUF1, mitochondrial"/>
    <property type="match status" value="1"/>
</dbReference>
<keyword evidence="3 12" id="KW-0547">Nucleotide-binding</keyword>
<dbReference type="Gene3D" id="3.30.70.240">
    <property type="match status" value="1"/>
</dbReference>
<dbReference type="GO" id="GO:0005525">
    <property type="term" value="F:GTP binding"/>
    <property type="evidence" value="ECO:0007669"/>
    <property type="project" value="UniProtKB-UniRule"/>
</dbReference>
<evidence type="ECO:0000256" key="12">
    <source>
        <dbReference type="HAMAP-Rule" id="MF_00071"/>
    </source>
</evidence>
<dbReference type="Gene3D" id="3.40.50.300">
    <property type="entry name" value="P-loop containing nucleotide triphosphate hydrolases"/>
    <property type="match status" value="1"/>
</dbReference>
<dbReference type="Pfam" id="PF06421">
    <property type="entry name" value="LepA_C"/>
    <property type="match status" value="1"/>
</dbReference>
<accession>A0A0W1A5X3</accession>
<dbReference type="InterPro" id="IPR035654">
    <property type="entry name" value="LepA_IV"/>
</dbReference>
<dbReference type="Gene3D" id="3.30.70.2570">
    <property type="entry name" value="Elongation factor 4, C-terminal domain"/>
    <property type="match status" value="1"/>
</dbReference>
<dbReference type="InterPro" id="IPR000795">
    <property type="entry name" value="T_Tr_GTP-bd_dom"/>
</dbReference>
<sequence length="625" mass="69329">MLKPTFCAAIFKIDLCNLQKRLIKLSDLKRIRNFSIIAHIDHGKSTLADRFIQICGGLTEREMSSQVLDSMDIERERGITIKAQCVSLNYTARDGKTYLLNFIDTPGHVDFSYEVSRSLAACEGAILVVDAAQGVEAQTVAVCYTAIDQSLTVLPVLNKIDLPQAEPERVIDEIEDIIGLDAHDAIRVSAKSGIGVDDVLEALVAHIPPPEGELDAPLQALIIDSWFDSYLGVVSLVRIVNGSIRKGDKMRVMSTGRSYEVDQVGIFTPKRTKLDVLNAGEVGYVVAGIKEIQGAPVGDTLTLDKNPAQQVLPGFQRVKPQVYAGLFPISSDDFEAFREALAKLSLNDASLFYEPESSEALGFGFRCGFLGMLHMEIVQERLEREYNLDLISTAPTVVYKIVTQKGDTLFIDNPSHLPPSPQIKEMYEPIVRANILVPQDYLGPIINLCVERRGVQVSMTYSGRQVSVAYDIPMSEVVSDFFDRLKSVSRGYASLDYNFLRFDAADLVKMDVLINSERVDALSVIVHRSSANTRGKLIAEKMQELIPRQMFDVAIQAALGSHIIARQTVKALRKNVTAKCYGGDVSRKRKLLDKQKAGKKRMKQVGHVEIPQEAFMAVFQTDRKK</sequence>
<dbReference type="CDD" id="cd03709">
    <property type="entry name" value="lepA_C"/>
    <property type="match status" value="1"/>
</dbReference>
<gene>
    <name evidence="12" type="primary">lepA</name>
    <name evidence="14" type="ORF">Lwor_1978</name>
</gene>
<evidence type="ECO:0000256" key="2">
    <source>
        <dbReference type="ARBA" id="ARBA00022475"/>
    </source>
</evidence>
<evidence type="ECO:0000256" key="4">
    <source>
        <dbReference type="ARBA" id="ARBA00022801"/>
    </source>
</evidence>
<dbReference type="FunFam" id="2.40.30.10:FF:000015">
    <property type="entry name" value="Translation factor GUF1, mitochondrial"/>
    <property type="match status" value="1"/>
</dbReference>
<dbReference type="InterPro" id="IPR013842">
    <property type="entry name" value="LepA_CTD"/>
</dbReference>
<dbReference type="InterPro" id="IPR038363">
    <property type="entry name" value="LepA_C_sf"/>
</dbReference>
<keyword evidence="2 12" id="KW-1003">Cell membrane</keyword>
<dbReference type="GO" id="GO:0045727">
    <property type="term" value="P:positive regulation of translation"/>
    <property type="evidence" value="ECO:0007669"/>
    <property type="project" value="UniProtKB-UniRule"/>
</dbReference>
<evidence type="ECO:0000313" key="15">
    <source>
        <dbReference type="Proteomes" id="UP000054662"/>
    </source>
</evidence>
<dbReference type="PANTHER" id="PTHR43512:SF4">
    <property type="entry name" value="TRANSLATION FACTOR GUF1 HOMOLOG, CHLOROPLASTIC"/>
    <property type="match status" value="1"/>
</dbReference>
<dbReference type="InterPro" id="IPR031157">
    <property type="entry name" value="G_TR_CS"/>
</dbReference>
<dbReference type="GO" id="GO:0043022">
    <property type="term" value="F:ribosome binding"/>
    <property type="evidence" value="ECO:0007669"/>
    <property type="project" value="UniProtKB-UniRule"/>
</dbReference>
<comment type="catalytic activity">
    <reaction evidence="8 12">
        <text>GTP + H2O = GDP + phosphate + H(+)</text>
        <dbReference type="Rhea" id="RHEA:19669"/>
        <dbReference type="ChEBI" id="CHEBI:15377"/>
        <dbReference type="ChEBI" id="CHEBI:15378"/>
        <dbReference type="ChEBI" id="CHEBI:37565"/>
        <dbReference type="ChEBI" id="CHEBI:43474"/>
        <dbReference type="ChEBI" id="CHEBI:58189"/>
        <dbReference type="EC" id="3.6.5.n1"/>
    </reaction>
</comment>
<dbReference type="FunFam" id="3.40.50.300:FF:000078">
    <property type="entry name" value="Elongation factor 4"/>
    <property type="match status" value="1"/>
</dbReference>
<comment type="caution">
    <text evidence="14">The sequence shown here is derived from an EMBL/GenBank/DDBJ whole genome shotgun (WGS) entry which is preliminary data.</text>
</comment>
<dbReference type="SMART" id="SM00838">
    <property type="entry name" value="EFG_C"/>
    <property type="match status" value="1"/>
</dbReference>
<keyword evidence="5 12" id="KW-0648">Protein biosynthesis</keyword>
<dbReference type="HAMAP" id="MF_00071">
    <property type="entry name" value="LepA"/>
    <property type="match status" value="1"/>
</dbReference>
<dbReference type="FunFam" id="3.30.70.240:FF:000007">
    <property type="entry name" value="Translation factor GUF1, mitochondrial"/>
    <property type="match status" value="1"/>
</dbReference>
<dbReference type="Pfam" id="PF03144">
    <property type="entry name" value="GTP_EFTU_D2"/>
    <property type="match status" value="1"/>
</dbReference>
<evidence type="ECO:0000256" key="11">
    <source>
        <dbReference type="ARBA" id="ARBA00066744"/>
    </source>
</evidence>
<dbReference type="FunFam" id="3.30.70.2570:FF:000001">
    <property type="entry name" value="Translation factor GUF1, mitochondrial"/>
    <property type="match status" value="1"/>
</dbReference>
<protein>
    <recommendedName>
        <fullName evidence="11 12">Elongation factor 4</fullName>
        <shortName evidence="12">EF-4</shortName>
        <ecNumber evidence="11 12">3.6.5.n1</ecNumber>
    </recommendedName>
    <alternativeName>
        <fullName evidence="12">Ribosomal back-translocase LepA</fullName>
    </alternativeName>
</protein>
<comment type="similarity">
    <text evidence="1 12">Belongs to the TRAFAC class translation factor GTPase superfamily. Classic translation factor GTPase family. LepA subfamily.</text>
</comment>
<evidence type="ECO:0000256" key="5">
    <source>
        <dbReference type="ARBA" id="ARBA00022917"/>
    </source>
</evidence>
<evidence type="ECO:0000256" key="8">
    <source>
        <dbReference type="ARBA" id="ARBA00050293"/>
    </source>
</evidence>
<evidence type="ECO:0000256" key="10">
    <source>
        <dbReference type="ARBA" id="ARBA00061052"/>
    </source>
</evidence>
<dbReference type="PROSITE" id="PS51722">
    <property type="entry name" value="G_TR_2"/>
    <property type="match status" value="1"/>
</dbReference>
<keyword evidence="4 12" id="KW-0378">Hydrolase</keyword>
<dbReference type="GO" id="GO:0097216">
    <property type="term" value="F:guanosine tetraphosphate binding"/>
    <property type="evidence" value="ECO:0007669"/>
    <property type="project" value="UniProtKB-ARBA"/>
</dbReference>
<dbReference type="PROSITE" id="PS00301">
    <property type="entry name" value="G_TR_1"/>
    <property type="match status" value="1"/>
</dbReference>
<dbReference type="NCBIfam" id="TIGR00231">
    <property type="entry name" value="small_GTP"/>
    <property type="match status" value="1"/>
</dbReference>
<dbReference type="InterPro" id="IPR006297">
    <property type="entry name" value="EF-4"/>
</dbReference>
<feature type="binding site" evidence="12">
    <location>
        <begin position="41"/>
        <end position="46"/>
    </location>
    <ligand>
        <name>GTP</name>
        <dbReference type="ChEBI" id="CHEBI:37565"/>
    </ligand>
</feature>
<evidence type="ECO:0000256" key="7">
    <source>
        <dbReference type="ARBA" id="ARBA00023136"/>
    </source>
</evidence>
<dbReference type="RefSeq" id="WP_115090903.1">
    <property type="nucleotide sequence ID" value="NZ_CBCRUR010000004.1"/>
</dbReference>
<proteinExistence type="inferred from homology"/>
<dbReference type="CDD" id="cd16260">
    <property type="entry name" value="EF4_III"/>
    <property type="match status" value="1"/>
</dbReference>
<dbReference type="CDD" id="cd01890">
    <property type="entry name" value="LepA"/>
    <property type="match status" value="1"/>
</dbReference>
<feature type="binding site" evidence="12">
    <location>
        <begin position="158"/>
        <end position="161"/>
    </location>
    <ligand>
        <name>GTP</name>
        <dbReference type="ChEBI" id="CHEBI:37565"/>
    </ligand>
</feature>
<dbReference type="OrthoDB" id="9804431at2"/>
<evidence type="ECO:0000259" key="13">
    <source>
        <dbReference type="PROSITE" id="PS51722"/>
    </source>
</evidence>
<dbReference type="Pfam" id="PF00679">
    <property type="entry name" value="EFG_C"/>
    <property type="match status" value="1"/>
</dbReference>
<dbReference type="Proteomes" id="UP000054662">
    <property type="component" value="Unassembled WGS sequence"/>
</dbReference>
<dbReference type="InterPro" id="IPR027417">
    <property type="entry name" value="P-loop_NTPase"/>
</dbReference>
<name>A0A0W1A5X3_9GAMM</name>
<dbReference type="GO" id="GO:0003746">
    <property type="term" value="F:translation elongation factor activity"/>
    <property type="evidence" value="ECO:0007669"/>
    <property type="project" value="UniProtKB-UniRule"/>
</dbReference>
<organism evidence="14 15">
    <name type="scientific">Legionella worsleiensis</name>
    <dbReference type="NCBI Taxonomy" id="45076"/>
    <lineage>
        <taxon>Bacteria</taxon>
        <taxon>Pseudomonadati</taxon>
        <taxon>Pseudomonadota</taxon>
        <taxon>Gammaproteobacteria</taxon>
        <taxon>Legionellales</taxon>
        <taxon>Legionellaceae</taxon>
        <taxon>Legionella</taxon>
    </lineage>
</organism>
<dbReference type="CDD" id="cd03699">
    <property type="entry name" value="EF4_II"/>
    <property type="match status" value="1"/>
</dbReference>
<dbReference type="InterPro" id="IPR000640">
    <property type="entry name" value="EFG_V-like"/>
</dbReference>
<dbReference type="Pfam" id="PF00009">
    <property type="entry name" value="GTP_EFTU"/>
    <property type="match status" value="1"/>
</dbReference>
<dbReference type="NCBIfam" id="TIGR01393">
    <property type="entry name" value="lepA"/>
    <property type="match status" value="1"/>
</dbReference>
<keyword evidence="7 12" id="KW-0472">Membrane</keyword>
<evidence type="ECO:0000313" key="14">
    <source>
        <dbReference type="EMBL" id="KTD76753.1"/>
    </source>
</evidence>
<evidence type="ECO:0000256" key="1">
    <source>
        <dbReference type="ARBA" id="ARBA00005454"/>
    </source>
</evidence>
<dbReference type="SUPFAM" id="SSF54980">
    <property type="entry name" value="EF-G C-terminal domain-like"/>
    <property type="match status" value="2"/>
</dbReference>
<dbReference type="InterPro" id="IPR004161">
    <property type="entry name" value="EFTu-like_2"/>
</dbReference>
<feature type="domain" description="Tr-type G" evidence="13">
    <location>
        <begin position="29"/>
        <end position="211"/>
    </location>
</feature>
<dbReference type="PATRIC" id="fig|45076.6.peg.2159"/>
<comment type="similarity">
    <text evidence="10">Belongs to the GTP-binding elongation factor family. LepA subfamily.</text>
</comment>
<evidence type="ECO:0000256" key="6">
    <source>
        <dbReference type="ARBA" id="ARBA00023134"/>
    </source>
</evidence>
<keyword evidence="6 12" id="KW-0342">GTP-binding</keyword>
<dbReference type="InterPro" id="IPR035647">
    <property type="entry name" value="EFG_III/V"/>
</dbReference>
<dbReference type="SUPFAM" id="SSF52540">
    <property type="entry name" value="P-loop containing nucleoside triphosphate hydrolases"/>
    <property type="match status" value="1"/>
</dbReference>
<evidence type="ECO:0000256" key="3">
    <source>
        <dbReference type="ARBA" id="ARBA00022741"/>
    </source>
</evidence>
<evidence type="ECO:0000256" key="9">
    <source>
        <dbReference type="ARBA" id="ARBA00057626"/>
    </source>
</evidence>
<comment type="subcellular location">
    <subcellularLocation>
        <location evidence="12">Cell membrane</location>
        <topology evidence="12">Peripheral membrane protein</topology>
        <orientation evidence="12">Cytoplasmic side</orientation>
    </subcellularLocation>
</comment>
<keyword evidence="15" id="KW-1185">Reference proteome</keyword>
<comment type="function">
    <text evidence="9 12">Required for accurate and efficient protein synthesis under certain stress conditions. May act as a fidelity factor of the translation reaction, by catalyzing a one-codon backward translocation of tRNAs on improperly translocated ribosomes. Back-translocation proceeds from a post-translocation (POST) complex to a pre-translocation (PRE) complex, thus giving elongation factor G a second chance to translocate the tRNAs correctly. Binds to ribosomes in a GTP-dependent manner.</text>
</comment>
<dbReference type="InterPro" id="IPR005225">
    <property type="entry name" value="Small_GTP-bd"/>
</dbReference>
<reference evidence="14 15" key="1">
    <citation type="submission" date="2015-11" db="EMBL/GenBank/DDBJ databases">
        <title>Genomic analysis of 38 Legionella species identifies large and diverse effector repertoires.</title>
        <authorList>
            <person name="Burstein D."/>
            <person name="Amaro F."/>
            <person name="Zusman T."/>
            <person name="Lifshitz Z."/>
            <person name="Cohen O."/>
            <person name="Gilbert J.A."/>
            <person name="Pupko T."/>
            <person name="Shuman H.A."/>
            <person name="Segal G."/>
        </authorList>
    </citation>
    <scope>NUCLEOTIDE SEQUENCE [LARGE SCALE GENOMIC DNA]</scope>
    <source>
        <strain evidence="14 15">ATCC 49508</strain>
    </source>
</reference>
<dbReference type="Gene3D" id="2.40.30.10">
    <property type="entry name" value="Translation factors"/>
    <property type="match status" value="1"/>
</dbReference>
<dbReference type="EMBL" id="LNZC01000027">
    <property type="protein sequence ID" value="KTD76753.1"/>
    <property type="molecule type" value="Genomic_DNA"/>
</dbReference>
<dbReference type="AlphaFoldDB" id="A0A0W1A5X3"/>